<feature type="domain" description="SLH" evidence="5">
    <location>
        <begin position="27"/>
        <end position="90"/>
    </location>
</feature>
<dbReference type="RefSeq" id="WP_241713666.1">
    <property type="nucleotide sequence ID" value="NZ_JALBUF010000004.1"/>
</dbReference>
<gene>
    <name evidence="6" type="ORF">MM817_01679</name>
</gene>
<keyword evidence="3" id="KW-0732">Signal</keyword>
<dbReference type="Pfam" id="PF09134">
    <property type="entry name" value="Invasin_D3"/>
    <property type="match status" value="1"/>
</dbReference>
<dbReference type="InterPro" id="IPR013783">
    <property type="entry name" value="Ig-like_fold"/>
</dbReference>
<organism evidence="6 7">
    <name type="scientific">Sulfoacidibacillus ferrooxidans</name>
    <dbReference type="NCBI Taxonomy" id="2005001"/>
    <lineage>
        <taxon>Bacteria</taxon>
        <taxon>Bacillati</taxon>
        <taxon>Bacillota</taxon>
        <taxon>Bacilli</taxon>
        <taxon>Bacillales</taxon>
        <taxon>Alicyclobacillaceae</taxon>
        <taxon>Sulfoacidibacillus</taxon>
    </lineage>
</organism>
<evidence type="ECO:0008006" key="8">
    <source>
        <dbReference type="Google" id="ProtNLM"/>
    </source>
</evidence>
<dbReference type="SUPFAM" id="SSF49373">
    <property type="entry name" value="Invasin/intimin cell-adhesion fragments"/>
    <property type="match status" value="1"/>
</dbReference>
<name>A0A9X2AEJ1_9BACL</name>
<evidence type="ECO:0000256" key="2">
    <source>
        <dbReference type="SAM" id="MobiDB-lite"/>
    </source>
</evidence>
<feature type="domain" description="SLH" evidence="5">
    <location>
        <begin position="91"/>
        <end position="159"/>
    </location>
</feature>
<dbReference type="PROSITE" id="PS51272">
    <property type="entry name" value="SLH"/>
    <property type="match status" value="2"/>
</dbReference>
<evidence type="ECO:0000256" key="3">
    <source>
        <dbReference type="SAM" id="SignalP"/>
    </source>
</evidence>
<feature type="signal peptide" evidence="3">
    <location>
        <begin position="1"/>
        <end position="24"/>
    </location>
</feature>
<comment type="caution">
    <text evidence="6">The sequence shown here is derived from an EMBL/GenBank/DDBJ whole genome shotgun (WGS) entry which is preliminary data.</text>
</comment>
<evidence type="ECO:0000259" key="5">
    <source>
        <dbReference type="PROSITE" id="PS51272"/>
    </source>
</evidence>
<accession>A0A9X2AEJ1</accession>
<evidence type="ECO:0000259" key="4">
    <source>
        <dbReference type="PROSITE" id="PS51127"/>
    </source>
</evidence>
<dbReference type="Pfam" id="PF00395">
    <property type="entry name" value="SLH"/>
    <property type="match status" value="1"/>
</dbReference>
<dbReference type="InterPro" id="IPR015217">
    <property type="entry name" value="Invasin_dom_3"/>
</dbReference>
<protein>
    <recommendedName>
        <fullName evidence="8">S-layer homology domain-containing protein</fullName>
    </recommendedName>
</protein>
<evidence type="ECO:0000256" key="1">
    <source>
        <dbReference type="ARBA" id="ARBA00010116"/>
    </source>
</evidence>
<dbReference type="Gene3D" id="2.60.40.10">
    <property type="entry name" value="Immunoglobulins"/>
    <property type="match status" value="1"/>
</dbReference>
<feature type="region of interest" description="Disordered" evidence="2">
    <location>
        <begin position="1443"/>
        <end position="1467"/>
    </location>
</feature>
<proteinExistence type="inferred from homology"/>
<dbReference type="InterPro" id="IPR001119">
    <property type="entry name" value="SLH_dom"/>
</dbReference>
<evidence type="ECO:0000313" key="7">
    <source>
        <dbReference type="Proteomes" id="UP001139263"/>
    </source>
</evidence>
<dbReference type="PROSITE" id="PS51127">
    <property type="entry name" value="BIG1"/>
    <property type="match status" value="1"/>
</dbReference>
<evidence type="ECO:0000313" key="6">
    <source>
        <dbReference type="EMBL" id="MCI0183402.1"/>
    </source>
</evidence>
<keyword evidence="7" id="KW-1185">Reference proteome</keyword>
<feature type="domain" description="Big-1" evidence="4">
    <location>
        <begin position="214"/>
        <end position="306"/>
    </location>
</feature>
<comment type="similarity">
    <text evidence="1">Belongs to the intimin/invasin family.</text>
</comment>
<reference evidence="6" key="1">
    <citation type="submission" date="2022-03" db="EMBL/GenBank/DDBJ databases">
        <title>Draft Genome Sequence of Firmicute Strain S0AB, a Heterotrophic Iron/Sulfur-Oxidizing Extreme Acidophile.</title>
        <authorList>
            <person name="Vergara E."/>
            <person name="Pakostova E."/>
            <person name="Johnson D.B."/>
            <person name="Holmes D.S."/>
        </authorList>
    </citation>
    <scope>NUCLEOTIDE SEQUENCE</scope>
    <source>
        <strain evidence="6">S0AB</strain>
    </source>
</reference>
<sequence length="1559" mass="157858">MKRTLSSIAAAALVLGTVAPAAFAATSSTTYTDLGGYSWAANDINSLTSQGYIHGFSNGQFRPGDLVTRGQFLAYFMNAMKDVTGVGPSYSGTYFKDVQPGNWAYEYVGAAQKAGWIKPYWINVRVGGNFDENYQASRGDAASFFVAAMEKAGVISSTHGMTPLTYANSIGLFKGIPSGQNGIYFNRAAAAVVLQNMINFVNGGSTAQQSMASKVTLSLSSSSINANGTSTDTVTATVVDANGNPVSGATVNFASSNISAATVQSSATTNGSGVATATITAGNTAGSTAITASVEGVTGATALTVIPSASTLSNIGTLTVTGQTVGTGTLASPAVSTVNNGVTVALQMQDSAGNIVVGSNLQFLVSTTDNVTATANSELLSASTLNAPVVMQNHDFTAEYSVPTNAQGIAEVTFDSAASSTQPLYVMVQGPYSVDGTATYSNQVVLQWGLPGNLVLTPLYESSSDPEQASYSDSSNPTRGMIPVVATVLPESGVSVAGQTVRFTLNLSTASSAASSVFFTDSTGQNPVVGGQVLTPGDSVTYQVQTGSNGQATAYVNANVPTENGTPLIGSNTQASVSAELVNGGGSTSDTYLSWANASIPTQVSNVAPSDALNSGYQVGAQNFETPNSGTQLTLQGTAEDAAGNPAADVPLVITDQQDPSSSSATMASSNGTDSFVVNGTTTPFSPSSFDEVMTNAQGNFTFTVTDTVQPQQPYQSDQYYVYEISQASNVVEGQTLPAGLQQMEIDGSSDGAYNVTWIPGQTVGVLGLSNQPLSSSYSSVSAVPNSFTDASSPTVSGIYGTMFFGVYSSDGQAMIGQQYSNYQTNYDINAGSGYSITQLFSQPIDSYFSNYGPTLGSVSNGVFTPFFNVQAVDLQVNGNGQWTITSAVANTTAGGTYSTYSTGLAFGQSGSTTTTAATGTGAGASIELRVNTSNNPNATDVINGGTATVNISASVTDPDAVQGNDAEGGASGTATVAFVPQYATTSLSMVNDYQQNVVNDQSLWNTDSSPASAVSLQGTSYTSGYARPDQSFFNVVPFNDTPNVATVPTSGMTYNVTATAGGVESVDGIKVQNSPAQSATISINNAGAVQVNNSPLWNAPSDGSTIVGYATSGSWGTESAPSNPNVYVLSKTTSGTYEVWEVGTNGTLSMVASAPALSNIQGGLKELADGAALDWTIADGQLSVNYNNNIGPGSLVTGTAAVTADNSAALPSSLTFKPVQVAYIGGANADAGTQNFTVTVAGSDESSSAKGTASVSYNGGTSGLYQATATPANISGQLNSPSTIQIEAQDIYGNALPDQSLTVSLANQLYGVWITGVNSTQLMSNVNMSPSGSQSDYQTEPTPIPLFSGSGAAYGSVSGTGIAASGIQAGSPTIYLTTGTAGTVSLTLQDGAVPYIEAGSSSTVAPQYQVSTPYAVSGDLVIDGTESSSGVTQVVTVPVTWPGNTAPSATTTATGTTSGTTSGTTTTTPAAQALAFTMANSDTLTSLYVTGGPNGGVSLTAAASDFTQSGTTVTVTAAGIQALGLISGTTYQLQAEGLSSQGLVLMQSPSSSVSYTAQ</sequence>
<dbReference type="InterPro" id="IPR008964">
    <property type="entry name" value="Invasin/intimin_cell_adhesion"/>
</dbReference>
<dbReference type="InterPro" id="IPR003344">
    <property type="entry name" value="Big_1_dom"/>
</dbReference>
<dbReference type="Proteomes" id="UP001139263">
    <property type="component" value="Unassembled WGS sequence"/>
</dbReference>
<dbReference type="SMART" id="SM00634">
    <property type="entry name" value="BID_1"/>
    <property type="match status" value="1"/>
</dbReference>
<dbReference type="EMBL" id="JALBUF010000004">
    <property type="protein sequence ID" value="MCI0183402.1"/>
    <property type="molecule type" value="Genomic_DNA"/>
</dbReference>
<feature type="chain" id="PRO_5040822717" description="S-layer homology domain-containing protein" evidence="3">
    <location>
        <begin position="25"/>
        <end position="1559"/>
    </location>
</feature>